<protein>
    <submittedName>
        <fullName evidence="2">Uncharacterized protein</fullName>
    </submittedName>
</protein>
<dbReference type="EMBL" id="CAJNJQ010002406">
    <property type="protein sequence ID" value="CAE7174631.1"/>
    <property type="molecule type" value="Genomic_DNA"/>
</dbReference>
<comment type="caution">
    <text evidence="2">The sequence shown here is derived from an EMBL/GenBank/DDBJ whole genome shotgun (WGS) entry which is preliminary data.</text>
</comment>
<reference evidence="2" key="1">
    <citation type="submission" date="2021-01" db="EMBL/GenBank/DDBJ databases">
        <authorList>
            <person name="Kaushik A."/>
        </authorList>
    </citation>
    <scope>NUCLEOTIDE SEQUENCE</scope>
    <source>
        <strain evidence="2">AG5</strain>
    </source>
</reference>
<dbReference type="AlphaFoldDB" id="A0A8H3E2A6"/>
<organism evidence="2 3">
    <name type="scientific">Rhizoctonia solani</name>
    <dbReference type="NCBI Taxonomy" id="456999"/>
    <lineage>
        <taxon>Eukaryota</taxon>
        <taxon>Fungi</taxon>
        <taxon>Dikarya</taxon>
        <taxon>Basidiomycota</taxon>
        <taxon>Agaricomycotina</taxon>
        <taxon>Agaricomycetes</taxon>
        <taxon>Cantharellales</taxon>
        <taxon>Ceratobasidiaceae</taxon>
        <taxon>Rhizoctonia</taxon>
    </lineage>
</organism>
<evidence type="ECO:0000313" key="2">
    <source>
        <dbReference type="EMBL" id="CAE7174631.1"/>
    </source>
</evidence>
<accession>A0A8H3E2A6</accession>
<proteinExistence type="predicted"/>
<feature type="compositionally biased region" description="Polar residues" evidence="1">
    <location>
        <begin position="54"/>
        <end position="63"/>
    </location>
</feature>
<feature type="compositionally biased region" description="Polar residues" evidence="1">
    <location>
        <begin position="1"/>
        <end position="34"/>
    </location>
</feature>
<evidence type="ECO:0000313" key="3">
    <source>
        <dbReference type="Proteomes" id="UP000663827"/>
    </source>
</evidence>
<feature type="region of interest" description="Disordered" evidence="1">
    <location>
        <begin position="529"/>
        <end position="549"/>
    </location>
</feature>
<name>A0A8H3E2A6_9AGAM</name>
<evidence type="ECO:0000256" key="1">
    <source>
        <dbReference type="SAM" id="MobiDB-lite"/>
    </source>
</evidence>
<feature type="compositionally biased region" description="Polar residues" evidence="1">
    <location>
        <begin position="529"/>
        <end position="544"/>
    </location>
</feature>
<feature type="region of interest" description="Disordered" evidence="1">
    <location>
        <begin position="1"/>
        <end position="87"/>
    </location>
</feature>
<dbReference type="Proteomes" id="UP000663827">
    <property type="component" value="Unassembled WGS sequence"/>
</dbReference>
<gene>
    <name evidence="2" type="ORF">RDB_LOCUS110244</name>
</gene>
<sequence length="577" mass="64346">MFSLGLFSSSRSNTGNFDASNGPPSATARRSGSNGPIGLFGSPSNVQYRGGRSSVVQSPNVSPGNVLWPGAHLTDEPISDGDTNGRSGRGRAPLVSYATPAIHNEAQALAIRFAESALAAPENARSESPLQLPPVAKVEEFGVDEVRQDPSYEEVASKPAQIFSRRYFSRKSSFTTSYDQSFRYPLRTGTDPPSTPYSTVHDVRPRPHRMSTMRENWVGLPRAFKAPLQTTLFSGSRNMFAPPTPPATSITSILHILAVGIPYGNLQDPLHDIDILRTLLGGRESKNTRFKGISGNGVTLQMIEEAIDELYRESLKSSGSNLLILLTGEGDEQNRMYVTNDVFITDEDLRRWMWKLQIDCHPNNRTVTIILDYCRMNPKLPFGKPHFGVEFIWSCSPGQFAAALRFPSTQDIPRSCFLLSLMMSSYHLAYTKSDIVASVNFQLHRLLRFLALTHKKVHEAGRCVPCNNQLECPIPCCPQDPDWQQVGSMKSIYDLVDRLSQMEITHKVNETFMRHRYFREANGLTVSEPTYSYHSGTTQHSRGSSKPVYAAPNSQIGLRKLPEDGRTLIDLERFLRK</sequence>
<feature type="region of interest" description="Disordered" evidence="1">
    <location>
        <begin position="185"/>
        <end position="204"/>
    </location>
</feature>